<organism evidence="1">
    <name type="scientific">marine metagenome</name>
    <dbReference type="NCBI Taxonomy" id="408172"/>
    <lineage>
        <taxon>unclassified sequences</taxon>
        <taxon>metagenomes</taxon>
        <taxon>ecological metagenomes</taxon>
    </lineage>
</organism>
<dbReference type="EMBL" id="UINC01162524">
    <property type="protein sequence ID" value="SVD62323.1"/>
    <property type="molecule type" value="Genomic_DNA"/>
</dbReference>
<accession>A0A382WUG1</accession>
<protein>
    <submittedName>
        <fullName evidence="1">Uncharacterized protein</fullName>
    </submittedName>
</protein>
<reference evidence="1" key="1">
    <citation type="submission" date="2018-05" db="EMBL/GenBank/DDBJ databases">
        <authorList>
            <person name="Lanie J.A."/>
            <person name="Ng W.-L."/>
            <person name="Kazmierczak K.M."/>
            <person name="Andrzejewski T.M."/>
            <person name="Davidsen T.M."/>
            <person name="Wayne K.J."/>
            <person name="Tettelin H."/>
            <person name="Glass J.I."/>
            <person name="Rusch D."/>
            <person name="Podicherti R."/>
            <person name="Tsui H.-C.T."/>
            <person name="Winkler M.E."/>
        </authorList>
    </citation>
    <scope>NUCLEOTIDE SEQUENCE</scope>
</reference>
<sequence length="98" mass="10475">VVAGCADALGNYGFCVIDNLIPASQVDEIRDEVIVARSTSTRNTQAINDLVASGLNGEELLSQAAANAVELRPVRRVGHPPKPPNDIVWMPLYAQHLA</sequence>
<dbReference type="AlphaFoldDB" id="A0A382WUG1"/>
<evidence type="ECO:0000313" key="1">
    <source>
        <dbReference type="EMBL" id="SVD62323.1"/>
    </source>
</evidence>
<proteinExistence type="predicted"/>
<name>A0A382WUG1_9ZZZZ</name>
<feature type="non-terminal residue" evidence="1">
    <location>
        <position position="98"/>
    </location>
</feature>
<feature type="non-terminal residue" evidence="1">
    <location>
        <position position="1"/>
    </location>
</feature>
<gene>
    <name evidence="1" type="ORF">METZ01_LOCUS415177</name>
</gene>